<dbReference type="STRING" id="1230460.C495_10639"/>
<dbReference type="Pfam" id="PF23994">
    <property type="entry name" value="DUF7312"/>
    <property type="match status" value="1"/>
</dbReference>
<evidence type="ECO:0000256" key="1">
    <source>
        <dbReference type="SAM" id="MobiDB-lite"/>
    </source>
</evidence>
<dbReference type="EMBL" id="AOHX01000039">
    <property type="protein sequence ID" value="ELY44353.1"/>
    <property type="molecule type" value="Genomic_DNA"/>
</dbReference>
<feature type="compositionally biased region" description="Acidic residues" evidence="1">
    <location>
        <begin position="80"/>
        <end position="91"/>
    </location>
</feature>
<dbReference type="OrthoDB" id="177893at2157"/>
<name>L9W7N9_9EURY</name>
<dbReference type="eggNOG" id="arCOG09213">
    <property type="taxonomic scope" value="Archaea"/>
</dbReference>
<evidence type="ECO:0000256" key="2">
    <source>
        <dbReference type="SAM" id="Phobius"/>
    </source>
</evidence>
<keyword evidence="2" id="KW-0472">Membrane</keyword>
<proteinExistence type="predicted"/>
<feature type="compositionally biased region" description="Basic and acidic residues" evidence="1">
    <location>
        <begin position="13"/>
        <end position="54"/>
    </location>
</feature>
<keyword evidence="2" id="KW-1133">Transmembrane helix</keyword>
<evidence type="ECO:0000259" key="3">
    <source>
        <dbReference type="Pfam" id="PF23994"/>
    </source>
</evidence>
<dbReference type="RefSeq" id="WP_008162706.1">
    <property type="nucleotide sequence ID" value="NZ_AOHX01000039.1"/>
</dbReference>
<organism evidence="4 5">
    <name type="scientific">Natronorubrum sulfidifaciens JCM 14089</name>
    <dbReference type="NCBI Taxonomy" id="1230460"/>
    <lineage>
        <taxon>Archaea</taxon>
        <taxon>Methanobacteriati</taxon>
        <taxon>Methanobacteriota</taxon>
        <taxon>Stenosarchaea group</taxon>
        <taxon>Halobacteria</taxon>
        <taxon>Halobacteriales</taxon>
        <taxon>Natrialbaceae</taxon>
        <taxon>Natronorubrum</taxon>
    </lineage>
</organism>
<dbReference type="AlphaFoldDB" id="L9W7N9"/>
<reference evidence="4 5" key="1">
    <citation type="journal article" date="2014" name="PLoS Genet.">
        <title>Phylogenetically driven sequencing of extremely halophilic archaea reveals strategies for static and dynamic osmo-response.</title>
        <authorList>
            <person name="Becker E.A."/>
            <person name="Seitzer P.M."/>
            <person name="Tritt A."/>
            <person name="Larsen D."/>
            <person name="Krusor M."/>
            <person name="Yao A.I."/>
            <person name="Wu D."/>
            <person name="Madern D."/>
            <person name="Eisen J.A."/>
            <person name="Darling A.E."/>
            <person name="Facciotti M.T."/>
        </authorList>
    </citation>
    <scope>NUCLEOTIDE SEQUENCE [LARGE SCALE GENOMIC DNA]</scope>
    <source>
        <strain evidence="4 5">JCM 14089</strain>
    </source>
</reference>
<keyword evidence="2" id="KW-0812">Transmembrane</keyword>
<feature type="domain" description="DUF7312" evidence="3">
    <location>
        <begin position="69"/>
        <end position="130"/>
    </location>
</feature>
<dbReference type="Proteomes" id="UP000011661">
    <property type="component" value="Unassembled WGS sequence"/>
</dbReference>
<feature type="region of interest" description="Disordered" evidence="1">
    <location>
        <begin position="1"/>
        <end position="107"/>
    </location>
</feature>
<comment type="caution">
    <text evidence="4">The sequence shown here is derived from an EMBL/GenBank/DDBJ whole genome shotgun (WGS) entry which is preliminary data.</text>
</comment>
<gene>
    <name evidence="4" type="ORF">C495_10639</name>
</gene>
<evidence type="ECO:0000313" key="4">
    <source>
        <dbReference type="EMBL" id="ELY44353.1"/>
    </source>
</evidence>
<accession>L9W7N9</accession>
<dbReference type="PATRIC" id="fig|1230460.4.peg.2160"/>
<sequence length="135" mass="14394">MADDTSGAGNADDGSRDPSPDSPDVHDSSTGRDGTTERWDEREFDDRTGHDGRISVDTSRSSTEVGGPDDEYRIPLDLSETSDDDPDDAEADPYGPEPSSTPVEAGDPELENVLFVVLGALAMLLVIFQVVSIPL</sequence>
<keyword evidence="5" id="KW-1185">Reference proteome</keyword>
<dbReference type="InterPro" id="IPR055736">
    <property type="entry name" value="DUF7312"/>
</dbReference>
<evidence type="ECO:0000313" key="5">
    <source>
        <dbReference type="Proteomes" id="UP000011661"/>
    </source>
</evidence>
<feature type="transmembrane region" description="Helical" evidence="2">
    <location>
        <begin position="113"/>
        <end position="133"/>
    </location>
</feature>
<protein>
    <recommendedName>
        <fullName evidence="3">DUF7312 domain-containing protein</fullName>
    </recommendedName>
</protein>